<evidence type="ECO:0000313" key="1">
    <source>
        <dbReference type="EnsemblMetazoa" id="SMAR008183-PA"/>
    </source>
</evidence>
<name>T1J3L6_STRMM</name>
<dbReference type="Proteomes" id="UP000014500">
    <property type="component" value="Unassembled WGS sequence"/>
</dbReference>
<evidence type="ECO:0000313" key="2">
    <source>
        <dbReference type="Proteomes" id="UP000014500"/>
    </source>
</evidence>
<proteinExistence type="predicted"/>
<dbReference type="HOGENOM" id="CLU_2576896_0_0_1"/>
<reference evidence="1" key="2">
    <citation type="submission" date="2015-02" db="UniProtKB">
        <authorList>
            <consortium name="EnsemblMetazoa"/>
        </authorList>
    </citation>
    <scope>IDENTIFICATION</scope>
</reference>
<organism evidence="1 2">
    <name type="scientific">Strigamia maritima</name>
    <name type="common">European centipede</name>
    <name type="synonym">Geophilus maritimus</name>
    <dbReference type="NCBI Taxonomy" id="126957"/>
    <lineage>
        <taxon>Eukaryota</taxon>
        <taxon>Metazoa</taxon>
        <taxon>Ecdysozoa</taxon>
        <taxon>Arthropoda</taxon>
        <taxon>Myriapoda</taxon>
        <taxon>Chilopoda</taxon>
        <taxon>Pleurostigmophora</taxon>
        <taxon>Geophilomorpha</taxon>
        <taxon>Linotaeniidae</taxon>
        <taxon>Strigamia</taxon>
    </lineage>
</organism>
<keyword evidence="2" id="KW-1185">Reference proteome</keyword>
<protein>
    <submittedName>
        <fullName evidence="1">Uncharacterized protein</fullName>
    </submittedName>
</protein>
<reference evidence="2" key="1">
    <citation type="submission" date="2011-05" db="EMBL/GenBank/DDBJ databases">
        <authorList>
            <person name="Richards S.R."/>
            <person name="Qu J."/>
            <person name="Jiang H."/>
            <person name="Jhangiani S.N."/>
            <person name="Agravi P."/>
            <person name="Goodspeed R."/>
            <person name="Gross S."/>
            <person name="Mandapat C."/>
            <person name="Jackson L."/>
            <person name="Mathew T."/>
            <person name="Pu L."/>
            <person name="Thornton R."/>
            <person name="Saada N."/>
            <person name="Wilczek-Boney K.B."/>
            <person name="Lee S."/>
            <person name="Kovar C."/>
            <person name="Wu Y."/>
            <person name="Scherer S.E."/>
            <person name="Worley K.C."/>
            <person name="Muzny D.M."/>
            <person name="Gibbs R."/>
        </authorList>
    </citation>
    <scope>NUCLEOTIDE SEQUENCE</scope>
    <source>
        <strain evidence="2">Brora</strain>
    </source>
</reference>
<dbReference type="EnsemblMetazoa" id="SMAR008183-RA">
    <property type="protein sequence ID" value="SMAR008183-PA"/>
    <property type="gene ID" value="SMAR008183"/>
</dbReference>
<accession>T1J3L6</accession>
<sequence length="81" mass="8890">MDRTLPTTDRQLPAASLAPLYVSLRQLSSFITSGLFHHRHCTIRSIGKTRDATSKSSVRFAPTVCLICEPSADCDQLSIQA</sequence>
<dbReference type="AlphaFoldDB" id="T1J3L6"/>
<dbReference type="EMBL" id="JH431827">
    <property type="status" value="NOT_ANNOTATED_CDS"/>
    <property type="molecule type" value="Genomic_DNA"/>
</dbReference>